<comment type="caution">
    <text evidence="2">The sequence shown here is derived from an EMBL/GenBank/DDBJ whole genome shotgun (WGS) entry which is preliminary data.</text>
</comment>
<keyword evidence="3" id="KW-1185">Reference proteome</keyword>
<dbReference type="Proteomes" id="UP000460561">
    <property type="component" value="Unassembled WGS sequence"/>
</dbReference>
<evidence type="ECO:0000313" key="3">
    <source>
        <dbReference type="Proteomes" id="UP000460561"/>
    </source>
</evidence>
<dbReference type="AlphaFoldDB" id="A0A845ABB7"/>
<evidence type="ECO:0000256" key="1">
    <source>
        <dbReference type="SAM" id="Phobius"/>
    </source>
</evidence>
<evidence type="ECO:0000313" key="2">
    <source>
        <dbReference type="EMBL" id="MXP26984.1"/>
    </source>
</evidence>
<sequence>MSSLTKDPLLSIAKIVLVVFLGAIGVAGVALTAALIGLPFYSGLLLEKLAEQNSPVGSQLIWALAGIFILAIVLVAIAFYFFALLRRIVNSVGDGDPFIAENATRLTHMAWASLAGQLTAIPLTAVATYIGKIASDAGKHVNYDISFPIDGLLMVLILFILARVFRKGTEMREELEGTV</sequence>
<reference evidence="2 3" key="1">
    <citation type="submission" date="2019-12" db="EMBL/GenBank/DDBJ databases">
        <title>Genomic-based taxomic classification of the family Erythrobacteraceae.</title>
        <authorList>
            <person name="Xu L."/>
        </authorList>
    </citation>
    <scope>NUCLEOTIDE SEQUENCE [LARGE SCALE GENOMIC DNA]</scope>
    <source>
        <strain evidence="2 3">DSM 18604</strain>
    </source>
</reference>
<keyword evidence="1" id="KW-0472">Membrane</keyword>
<proteinExistence type="predicted"/>
<dbReference type="InterPro" id="IPR021354">
    <property type="entry name" value="DUF2975"/>
</dbReference>
<accession>A0A845ABB7</accession>
<dbReference type="OrthoDB" id="7349915at2"/>
<name>A0A845ABB7_9SPHN</name>
<feature type="transmembrane region" description="Helical" evidence="1">
    <location>
        <begin position="106"/>
        <end position="130"/>
    </location>
</feature>
<keyword evidence="1" id="KW-1133">Transmembrane helix</keyword>
<protein>
    <submittedName>
        <fullName evidence="2">DUF2975 domain-containing protein</fullName>
    </submittedName>
</protein>
<dbReference type="Pfam" id="PF11188">
    <property type="entry name" value="DUF2975"/>
    <property type="match status" value="1"/>
</dbReference>
<feature type="transmembrane region" description="Helical" evidence="1">
    <location>
        <begin position="61"/>
        <end position="85"/>
    </location>
</feature>
<feature type="transmembrane region" description="Helical" evidence="1">
    <location>
        <begin position="145"/>
        <end position="165"/>
    </location>
</feature>
<dbReference type="EMBL" id="WTYQ01000005">
    <property type="protein sequence ID" value="MXP26984.1"/>
    <property type="molecule type" value="Genomic_DNA"/>
</dbReference>
<feature type="transmembrane region" description="Helical" evidence="1">
    <location>
        <begin position="12"/>
        <end position="41"/>
    </location>
</feature>
<dbReference type="RefSeq" id="WP_160740183.1">
    <property type="nucleotide sequence ID" value="NZ_WTYQ01000005.1"/>
</dbReference>
<gene>
    <name evidence="2" type="ORF">GRI39_13175</name>
</gene>
<organism evidence="2 3">
    <name type="scientific">Altericroceibacterium indicum</name>
    <dbReference type="NCBI Taxonomy" id="374177"/>
    <lineage>
        <taxon>Bacteria</taxon>
        <taxon>Pseudomonadati</taxon>
        <taxon>Pseudomonadota</taxon>
        <taxon>Alphaproteobacteria</taxon>
        <taxon>Sphingomonadales</taxon>
        <taxon>Erythrobacteraceae</taxon>
        <taxon>Altericroceibacterium</taxon>
    </lineage>
</organism>
<keyword evidence="1" id="KW-0812">Transmembrane</keyword>